<dbReference type="Proteomes" id="UP000619238">
    <property type="component" value="Unassembled WGS sequence"/>
</dbReference>
<organism evidence="5 6">
    <name type="scientific">Kordia aestuariivivens</name>
    <dbReference type="NCBI Taxonomy" id="2759037"/>
    <lineage>
        <taxon>Bacteria</taxon>
        <taxon>Pseudomonadati</taxon>
        <taxon>Bacteroidota</taxon>
        <taxon>Flavobacteriia</taxon>
        <taxon>Flavobacteriales</taxon>
        <taxon>Flavobacteriaceae</taxon>
        <taxon>Kordia</taxon>
    </lineage>
</organism>
<dbReference type="RefSeq" id="WP_187564043.1">
    <property type="nucleotide sequence ID" value="NZ_JACGWS010000015.1"/>
</dbReference>
<dbReference type="SUPFAM" id="SSF63829">
    <property type="entry name" value="Calcium-dependent phosphotriesterase"/>
    <property type="match status" value="1"/>
</dbReference>
<feature type="domain" description="Secretion system C-terminal sorting" evidence="3">
    <location>
        <begin position="789"/>
        <end position="864"/>
    </location>
</feature>
<dbReference type="NCBIfam" id="TIGR04183">
    <property type="entry name" value="Por_Secre_tail"/>
    <property type="match status" value="1"/>
</dbReference>
<gene>
    <name evidence="5" type="ORF">H2O64_20190</name>
</gene>
<dbReference type="Pfam" id="PF18962">
    <property type="entry name" value="Por_Secre_tail"/>
    <property type="match status" value="1"/>
</dbReference>
<feature type="signal peptide" evidence="2">
    <location>
        <begin position="1"/>
        <end position="25"/>
    </location>
</feature>
<keyword evidence="6" id="KW-1185">Reference proteome</keyword>
<dbReference type="InterPro" id="IPR026444">
    <property type="entry name" value="Secre_tail"/>
</dbReference>
<evidence type="ECO:0000259" key="4">
    <source>
        <dbReference type="Pfam" id="PF21959"/>
    </source>
</evidence>
<sequence>MKRIITLRYQLLALFIAISSLSLTAQNDPFNCVQDAYLFQYNDVYSIDLASGNSYLIAEDVTPGSINAAAYNPADGFIWGSLSTPEKTIIRIGQDFQTTSFYIDELPTSNRYVGDVSAAGIYYLKGGGTTYYKIDVDPTSTTYTQHVATENLSQNLSIHDWAFNAVDNNLYAVEKGTNILYRIDPVTSVVQSLGEVPILSGLNYTYGAVYFDNSGRFYVSANQTGTIYVIQRVQDLDGTIAIDSNLFAFGPSSASNDGARCPTAPVLQEICDNGIDDDGDGLIDCQDPSCSGYGECDVINPETSGANEGGLESNRRLSDAINKRNYNRAKTSFKFDKRNAPRVTRSQFYAENTANGFVLQDFIPLAVINEDETIESTPSDLINITNATEIYSVDYIKNNTAVASILALKTENGVYEHTKYICDRLLGAELISVSTIDINGQAFIKSLIRNTDNTVEFVLSFSAKVINNEVNFAVESHWNLDRYESDVTFYNFQIWSNSLDDLYLLGEEVLNLLNIEKPISDYTLSTPPTVFVRKGNYTNGALDLQIVNTNATGNVAFDAGFRTTETSEFNNTTSTLDLNGNYITNLQVPTGNLFDIGFRIGDGIATPDDLFMSDGPWGIDDSEVNTTVSNYTVSQNTNSFDTDVFPIERNVALRANTSTYVAAYRALTPRFKAVDISGYDTFNLIASGTGNLEITLVKQSISDWAEQYKTTISLTETEQEFNIPLSSFTSTTGSNIELNDVVTIVFTMVSENGQMVTKTMNLKQVYFSNESTLSVPGFENETQHVAAIPNPMTTHTNIHFTANQSENVQFVMYDQVGKIVYKAQITTENGSNKIPLNRQNLRSGLYFCKIIGSKQTYKIIKLIVE</sequence>
<protein>
    <submittedName>
        <fullName evidence="5">T9SS type A sorting domain-containing protein</fullName>
    </submittedName>
</protein>
<evidence type="ECO:0000256" key="2">
    <source>
        <dbReference type="SAM" id="SignalP"/>
    </source>
</evidence>
<comment type="caution">
    <text evidence="5">The sequence shown here is derived from an EMBL/GenBank/DDBJ whole genome shotgun (WGS) entry which is preliminary data.</text>
</comment>
<evidence type="ECO:0000313" key="5">
    <source>
        <dbReference type="EMBL" id="MBC8757003.1"/>
    </source>
</evidence>
<feature type="chain" id="PRO_5046029275" evidence="2">
    <location>
        <begin position="26"/>
        <end position="865"/>
    </location>
</feature>
<proteinExistence type="predicted"/>
<accession>A0ABR7QES7</accession>
<name>A0ABR7QES7_9FLAO</name>
<evidence type="ECO:0000256" key="1">
    <source>
        <dbReference type="ARBA" id="ARBA00022729"/>
    </source>
</evidence>
<feature type="domain" description="DUF6923" evidence="4">
    <location>
        <begin position="45"/>
        <end position="263"/>
    </location>
</feature>
<evidence type="ECO:0000313" key="6">
    <source>
        <dbReference type="Proteomes" id="UP000619238"/>
    </source>
</evidence>
<keyword evidence="1 2" id="KW-0732">Signal</keyword>
<reference evidence="5 6" key="1">
    <citation type="submission" date="2020-07" db="EMBL/GenBank/DDBJ databases">
        <title>Description of Kordia aestuariivivens sp. nov., isolated from a tidal flat.</title>
        <authorList>
            <person name="Park S."/>
            <person name="Yoon J.-H."/>
        </authorList>
    </citation>
    <scope>NUCLEOTIDE SEQUENCE [LARGE SCALE GENOMIC DNA]</scope>
    <source>
        <strain evidence="5 6">YSTF-M3</strain>
    </source>
</reference>
<evidence type="ECO:0000259" key="3">
    <source>
        <dbReference type="Pfam" id="PF18962"/>
    </source>
</evidence>
<dbReference type="EMBL" id="JACGWS010000015">
    <property type="protein sequence ID" value="MBC8757003.1"/>
    <property type="molecule type" value="Genomic_DNA"/>
</dbReference>
<dbReference type="Pfam" id="PF21959">
    <property type="entry name" value="DUF6923"/>
    <property type="match status" value="1"/>
</dbReference>
<dbReference type="InterPro" id="IPR054215">
    <property type="entry name" value="DUF6923"/>
</dbReference>